<dbReference type="RefSeq" id="WP_093404339.1">
    <property type="nucleotide sequence ID" value="NZ_FOVL01000001.1"/>
</dbReference>
<gene>
    <name evidence="2" type="ORF">SAMN05660413_00026</name>
</gene>
<dbReference type="Proteomes" id="UP000199153">
    <property type="component" value="Unassembled WGS sequence"/>
</dbReference>
<reference evidence="2 3" key="1">
    <citation type="submission" date="2016-10" db="EMBL/GenBank/DDBJ databases">
        <authorList>
            <person name="de Groot N.N."/>
        </authorList>
    </citation>
    <scope>NUCLEOTIDE SEQUENCE [LARGE SCALE GENOMIC DNA]</scope>
    <source>
        <strain evidence="2 3">DSM 17794</strain>
    </source>
</reference>
<dbReference type="STRING" id="287099.SAMN05660413_00026"/>
<evidence type="ECO:0000259" key="1">
    <source>
        <dbReference type="Pfam" id="PF18735"/>
    </source>
</evidence>
<evidence type="ECO:0000313" key="2">
    <source>
        <dbReference type="EMBL" id="SFN24937.1"/>
    </source>
</evidence>
<evidence type="ECO:0000313" key="3">
    <source>
        <dbReference type="Proteomes" id="UP000199153"/>
    </source>
</evidence>
<protein>
    <recommendedName>
        <fullName evidence="1">RiboL-PSP-HEPN domain-containing protein</fullName>
    </recommendedName>
</protein>
<sequence>MSFYKLKIYEKQLDQLFSEVSQIEDGEINKAHLSRYLCVRTSGYLENVVRILIANFCDGSSPQPVKNYIGKRTKYITNLDFKRLKNLLSEFNSEWSNEFEEKVSDQQKSSMNSVISNRNNIAHGNQDSITYLDMARYYGDIKEVSKILVDIIKK</sequence>
<dbReference type="InterPro" id="IPR041519">
    <property type="entry name" value="HEPN_RiboL-PSP"/>
</dbReference>
<proteinExistence type="predicted"/>
<dbReference type="EMBL" id="FOVL01000001">
    <property type="protein sequence ID" value="SFN24937.1"/>
    <property type="molecule type" value="Genomic_DNA"/>
</dbReference>
<dbReference type="AlphaFoldDB" id="A0A1I4XGA3"/>
<keyword evidence="3" id="KW-1185">Reference proteome</keyword>
<accession>A0A1I4XGA3</accession>
<dbReference type="Pfam" id="PF18735">
    <property type="entry name" value="HEPN_RiboL-PSP"/>
    <property type="match status" value="1"/>
</dbReference>
<organism evidence="2 3">
    <name type="scientific">Salegentibacter flavus</name>
    <dbReference type="NCBI Taxonomy" id="287099"/>
    <lineage>
        <taxon>Bacteria</taxon>
        <taxon>Pseudomonadati</taxon>
        <taxon>Bacteroidota</taxon>
        <taxon>Flavobacteriia</taxon>
        <taxon>Flavobacteriales</taxon>
        <taxon>Flavobacteriaceae</taxon>
        <taxon>Salegentibacter</taxon>
    </lineage>
</organism>
<feature type="domain" description="RiboL-PSP-HEPN" evidence="1">
    <location>
        <begin position="7"/>
        <end position="153"/>
    </location>
</feature>
<dbReference type="OrthoDB" id="1439400at2"/>
<name>A0A1I4XGA3_9FLAO</name>